<protein>
    <submittedName>
        <fullName evidence="1">Uncharacterized protein</fullName>
    </submittedName>
</protein>
<sequence>MFDSQLPPQFESMGLLIWYLHVNCRFSPKFAAPHFVDLPLGENGNFSPKFAAPHFVDLPLGENGNFPNHFNLNDYGGQNVDNEFCDFKMQGKESRTNRLRKNGITYHSLILSAELFDSCFPKVQMPIPSWQPGQTSRATQGSAPWLSSQGQPLLLSSGKRYELWCIQTLCTLRVTDSGVEKIFRRRSPREDGTGGEVSGWMRKGYGEQSIAACQDCAGGNFMSKAEERKGSRIG</sequence>
<name>A0AAV9ZRX1_9AGAR</name>
<evidence type="ECO:0000313" key="1">
    <source>
        <dbReference type="EMBL" id="KAK6991554.1"/>
    </source>
</evidence>
<proteinExistence type="predicted"/>
<reference evidence="1 2" key="1">
    <citation type="journal article" date="2024" name="J Genomics">
        <title>Draft genome sequencing and assembly of Favolaschia claudopus CIRM-BRFM 2984 isolated from oak limbs.</title>
        <authorList>
            <person name="Navarro D."/>
            <person name="Drula E."/>
            <person name="Chaduli D."/>
            <person name="Cazenave R."/>
            <person name="Ahrendt S."/>
            <person name="Wang J."/>
            <person name="Lipzen A."/>
            <person name="Daum C."/>
            <person name="Barry K."/>
            <person name="Grigoriev I.V."/>
            <person name="Favel A."/>
            <person name="Rosso M.N."/>
            <person name="Martin F."/>
        </authorList>
    </citation>
    <scope>NUCLEOTIDE SEQUENCE [LARGE SCALE GENOMIC DNA]</scope>
    <source>
        <strain evidence="1 2">CIRM-BRFM 2984</strain>
    </source>
</reference>
<evidence type="ECO:0000313" key="2">
    <source>
        <dbReference type="Proteomes" id="UP001362999"/>
    </source>
</evidence>
<dbReference type="AlphaFoldDB" id="A0AAV9ZRX1"/>
<accession>A0AAV9ZRX1</accession>
<keyword evidence="2" id="KW-1185">Reference proteome</keyword>
<comment type="caution">
    <text evidence="1">The sequence shown here is derived from an EMBL/GenBank/DDBJ whole genome shotgun (WGS) entry which is preliminary data.</text>
</comment>
<organism evidence="1 2">
    <name type="scientific">Favolaschia claudopus</name>
    <dbReference type="NCBI Taxonomy" id="2862362"/>
    <lineage>
        <taxon>Eukaryota</taxon>
        <taxon>Fungi</taxon>
        <taxon>Dikarya</taxon>
        <taxon>Basidiomycota</taxon>
        <taxon>Agaricomycotina</taxon>
        <taxon>Agaricomycetes</taxon>
        <taxon>Agaricomycetidae</taxon>
        <taxon>Agaricales</taxon>
        <taxon>Marasmiineae</taxon>
        <taxon>Mycenaceae</taxon>
        <taxon>Favolaschia</taxon>
    </lineage>
</organism>
<gene>
    <name evidence="1" type="ORF">R3P38DRAFT_2803850</name>
</gene>
<dbReference type="EMBL" id="JAWWNJ010000117">
    <property type="protein sequence ID" value="KAK6991554.1"/>
    <property type="molecule type" value="Genomic_DNA"/>
</dbReference>
<dbReference type="Proteomes" id="UP001362999">
    <property type="component" value="Unassembled WGS sequence"/>
</dbReference>